<dbReference type="SMART" id="SM00220">
    <property type="entry name" value="S_TKc"/>
    <property type="match status" value="1"/>
</dbReference>
<dbReference type="AlphaFoldDB" id="A0A9P6HN52"/>
<accession>A0A9P6HN52</accession>
<dbReference type="InterPro" id="IPR051681">
    <property type="entry name" value="Ser/Thr_Kinases-Pseudokinases"/>
</dbReference>
<sequence length="507" mass="56181">MATRISEIKESLLGDKITILEGKAADAPPGTQQVIQTVISDILTLVRDKLTADEYSMQLFDYCFDVCEVVKNLDGSVPIGPLEDLGRVFGEIALTIRRGSTVPHLQYDKDKIEGHKPEIQEILSALNAPTSSPPKESTAVPDESVAPKPPTGSCDPTTNSASQSAMRRLIGRTFPPDQLASLVETICTCKNSSGTIRSLTGDDAQTFIDAVDEALDRPDLPPSVRKQCLRPLYKTCGRHALLPTSLKIPICYDQTSDASYSGGYADVWKGEHCGRDVAVKVIRRYLNSDLQKVVGRFCKEVVTWRTLHHPNVLALIGVTMTETKFAMISDWMNGSMREFLEKNRGANRLKLLEDVATGLVYLHSQGMIHGDLKGANVLIDNTGHARLADFGLLKIIYDPSNPSSPSSCTQGGSARWMSPELLDPGRFRLKKSRPTKSSDCYALGMVIYETITEKVLFQGESIFIVTQRILAGEDPPRGERFTNCLWLHQENHLSLFQRFNRPFLRTR</sequence>
<dbReference type="InterPro" id="IPR011009">
    <property type="entry name" value="Kinase-like_dom_sf"/>
</dbReference>
<evidence type="ECO:0000313" key="4">
    <source>
        <dbReference type="Proteomes" id="UP000736335"/>
    </source>
</evidence>
<protein>
    <submittedName>
        <fullName evidence="3">Kinase-like domain-containing protein</fullName>
    </submittedName>
</protein>
<comment type="caution">
    <text evidence="3">The sequence shown here is derived from an EMBL/GenBank/DDBJ whole genome shotgun (WGS) entry which is preliminary data.</text>
</comment>
<dbReference type="PROSITE" id="PS50011">
    <property type="entry name" value="PROTEIN_KINASE_DOM"/>
    <property type="match status" value="1"/>
</dbReference>
<evidence type="ECO:0000256" key="1">
    <source>
        <dbReference type="SAM" id="MobiDB-lite"/>
    </source>
</evidence>
<dbReference type="Gene3D" id="1.10.510.10">
    <property type="entry name" value="Transferase(Phosphotransferase) domain 1"/>
    <property type="match status" value="1"/>
</dbReference>
<dbReference type="PROSITE" id="PS00108">
    <property type="entry name" value="PROTEIN_KINASE_ST"/>
    <property type="match status" value="1"/>
</dbReference>
<evidence type="ECO:0000313" key="3">
    <source>
        <dbReference type="EMBL" id="KAF9791048.1"/>
    </source>
</evidence>
<dbReference type="InterPro" id="IPR000719">
    <property type="entry name" value="Prot_kinase_dom"/>
</dbReference>
<dbReference type="Proteomes" id="UP000736335">
    <property type="component" value="Unassembled WGS sequence"/>
</dbReference>
<feature type="domain" description="Protein kinase" evidence="2">
    <location>
        <begin position="253"/>
        <end position="504"/>
    </location>
</feature>
<name>A0A9P6HN52_9AGAM</name>
<dbReference type="PANTHER" id="PTHR44329">
    <property type="entry name" value="SERINE/THREONINE-PROTEIN KINASE TNNI3K-RELATED"/>
    <property type="match status" value="1"/>
</dbReference>
<dbReference type="Pfam" id="PF00069">
    <property type="entry name" value="Pkinase"/>
    <property type="match status" value="1"/>
</dbReference>
<keyword evidence="3" id="KW-0418">Kinase</keyword>
<keyword evidence="3" id="KW-0808">Transferase</keyword>
<feature type="region of interest" description="Disordered" evidence="1">
    <location>
        <begin position="126"/>
        <end position="161"/>
    </location>
</feature>
<organism evidence="3 4">
    <name type="scientific">Thelephora terrestris</name>
    <dbReference type="NCBI Taxonomy" id="56493"/>
    <lineage>
        <taxon>Eukaryota</taxon>
        <taxon>Fungi</taxon>
        <taxon>Dikarya</taxon>
        <taxon>Basidiomycota</taxon>
        <taxon>Agaricomycotina</taxon>
        <taxon>Agaricomycetes</taxon>
        <taxon>Thelephorales</taxon>
        <taxon>Thelephoraceae</taxon>
        <taxon>Thelephora</taxon>
    </lineage>
</organism>
<keyword evidence="4" id="KW-1185">Reference proteome</keyword>
<gene>
    <name evidence="3" type="ORF">BJ322DRAFT_1039442</name>
</gene>
<reference evidence="3" key="1">
    <citation type="journal article" date="2020" name="Nat. Commun.">
        <title>Large-scale genome sequencing of mycorrhizal fungi provides insights into the early evolution of symbiotic traits.</title>
        <authorList>
            <person name="Miyauchi S."/>
            <person name="Kiss E."/>
            <person name="Kuo A."/>
            <person name="Drula E."/>
            <person name="Kohler A."/>
            <person name="Sanchez-Garcia M."/>
            <person name="Morin E."/>
            <person name="Andreopoulos B."/>
            <person name="Barry K.W."/>
            <person name="Bonito G."/>
            <person name="Buee M."/>
            <person name="Carver A."/>
            <person name="Chen C."/>
            <person name="Cichocki N."/>
            <person name="Clum A."/>
            <person name="Culley D."/>
            <person name="Crous P.W."/>
            <person name="Fauchery L."/>
            <person name="Girlanda M."/>
            <person name="Hayes R.D."/>
            <person name="Keri Z."/>
            <person name="LaButti K."/>
            <person name="Lipzen A."/>
            <person name="Lombard V."/>
            <person name="Magnuson J."/>
            <person name="Maillard F."/>
            <person name="Murat C."/>
            <person name="Nolan M."/>
            <person name="Ohm R.A."/>
            <person name="Pangilinan J."/>
            <person name="Pereira M.F."/>
            <person name="Perotto S."/>
            <person name="Peter M."/>
            <person name="Pfister S."/>
            <person name="Riley R."/>
            <person name="Sitrit Y."/>
            <person name="Stielow J.B."/>
            <person name="Szollosi G."/>
            <person name="Zifcakova L."/>
            <person name="Stursova M."/>
            <person name="Spatafora J.W."/>
            <person name="Tedersoo L."/>
            <person name="Vaario L.M."/>
            <person name="Yamada A."/>
            <person name="Yan M."/>
            <person name="Wang P."/>
            <person name="Xu J."/>
            <person name="Bruns T."/>
            <person name="Baldrian P."/>
            <person name="Vilgalys R."/>
            <person name="Dunand C."/>
            <person name="Henrissat B."/>
            <person name="Grigoriev I.V."/>
            <person name="Hibbett D."/>
            <person name="Nagy L.G."/>
            <person name="Martin F.M."/>
        </authorList>
    </citation>
    <scope>NUCLEOTIDE SEQUENCE</scope>
    <source>
        <strain evidence="3">UH-Tt-Lm1</strain>
    </source>
</reference>
<dbReference type="PANTHER" id="PTHR44329:SF214">
    <property type="entry name" value="PROTEIN KINASE DOMAIN-CONTAINING PROTEIN"/>
    <property type="match status" value="1"/>
</dbReference>
<dbReference type="InterPro" id="IPR008271">
    <property type="entry name" value="Ser/Thr_kinase_AS"/>
</dbReference>
<dbReference type="OrthoDB" id="10252171at2759"/>
<dbReference type="GO" id="GO:0005524">
    <property type="term" value="F:ATP binding"/>
    <property type="evidence" value="ECO:0007669"/>
    <property type="project" value="InterPro"/>
</dbReference>
<dbReference type="EMBL" id="WIUZ02000002">
    <property type="protein sequence ID" value="KAF9791048.1"/>
    <property type="molecule type" value="Genomic_DNA"/>
</dbReference>
<dbReference type="GO" id="GO:0004674">
    <property type="term" value="F:protein serine/threonine kinase activity"/>
    <property type="evidence" value="ECO:0007669"/>
    <property type="project" value="TreeGrafter"/>
</dbReference>
<evidence type="ECO:0000259" key="2">
    <source>
        <dbReference type="PROSITE" id="PS50011"/>
    </source>
</evidence>
<reference evidence="3" key="2">
    <citation type="submission" date="2020-11" db="EMBL/GenBank/DDBJ databases">
        <authorList>
            <consortium name="DOE Joint Genome Institute"/>
            <person name="Kuo A."/>
            <person name="Miyauchi S."/>
            <person name="Kiss E."/>
            <person name="Drula E."/>
            <person name="Kohler A."/>
            <person name="Sanchez-Garcia M."/>
            <person name="Andreopoulos B."/>
            <person name="Barry K.W."/>
            <person name="Bonito G."/>
            <person name="Buee M."/>
            <person name="Carver A."/>
            <person name="Chen C."/>
            <person name="Cichocki N."/>
            <person name="Clum A."/>
            <person name="Culley D."/>
            <person name="Crous P.W."/>
            <person name="Fauchery L."/>
            <person name="Girlanda M."/>
            <person name="Hayes R."/>
            <person name="Keri Z."/>
            <person name="Labutti K."/>
            <person name="Lipzen A."/>
            <person name="Lombard V."/>
            <person name="Magnuson J."/>
            <person name="Maillard F."/>
            <person name="Morin E."/>
            <person name="Murat C."/>
            <person name="Nolan M."/>
            <person name="Ohm R."/>
            <person name="Pangilinan J."/>
            <person name="Pereira M."/>
            <person name="Perotto S."/>
            <person name="Peter M."/>
            <person name="Riley R."/>
            <person name="Sitrit Y."/>
            <person name="Stielow B."/>
            <person name="Szollosi G."/>
            <person name="Zifcakova L."/>
            <person name="Stursova M."/>
            <person name="Spatafora J.W."/>
            <person name="Tedersoo L."/>
            <person name="Vaario L.-M."/>
            <person name="Yamada A."/>
            <person name="Yan M."/>
            <person name="Wang P."/>
            <person name="Xu J."/>
            <person name="Bruns T."/>
            <person name="Baldrian P."/>
            <person name="Vilgalys R."/>
            <person name="Henrissat B."/>
            <person name="Grigoriev I.V."/>
            <person name="Hibbett D."/>
            <person name="Nagy L.G."/>
            <person name="Martin F.M."/>
        </authorList>
    </citation>
    <scope>NUCLEOTIDE SEQUENCE</scope>
    <source>
        <strain evidence="3">UH-Tt-Lm1</strain>
    </source>
</reference>
<dbReference type="SUPFAM" id="SSF56112">
    <property type="entry name" value="Protein kinase-like (PK-like)"/>
    <property type="match status" value="1"/>
</dbReference>
<proteinExistence type="predicted"/>